<evidence type="ECO:0000256" key="1">
    <source>
        <dbReference type="SAM" id="Coils"/>
    </source>
</evidence>
<dbReference type="KEGG" id="sgn:SGRA_1880"/>
<dbReference type="HOGENOM" id="CLU_1097905_0_0_10"/>
<keyword evidence="3" id="KW-1185">Reference proteome</keyword>
<dbReference type="Proteomes" id="UP000007519">
    <property type="component" value="Chromosome"/>
</dbReference>
<dbReference type="PROSITE" id="PS51257">
    <property type="entry name" value="PROKAR_LIPOPROTEIN"/>
    <property type="match status" value="1"/>
</dbReference>
<keyword evidence="1" id="KW-0175">Coiled coil</keyword>
<dbReference type="STRING" id="984262.SGRA_1880"/>
<dbReference type="EMBL" id="CP002831">
    <property type="protein sequence ID" value="AFC24614.1"/>
    <property type="molecule type" value="Genomic_DNA"/>
</dbReference>
<organism evidence="2 3">
    <name type="scientific">Saprospira grandis (strain Lewin)</name>
    <dbReference type="NCBI Taxonomy" id="984262"/>
    <lineage>
        <taxon>Bacteria</taxon>
        <taxon>Pseudomonadati</taxon>
        <taxon>Bacteroidota</taxon>
        <taxon>Saprospiria</taxon>
        <taxon>Saprospirales</taxon>
        <taxon>Saprospiraceae</taxon>
        <taxon>Saprospira</taxon>
    </lineage>
</organism>
<name>H6L1H0_SAPGL</name>
<accession>H6L1H0</accession>
<evidence type="ECO:0000313" key="2">
    <source>
        <dbReference type="EMBL" id="AFC24614.1"/>
    </source>
</evidence>
<evidence type="ECO:0000313" key="3">
    <source>
        <dbReference type="Proteomes" id="UP000007519"/>
    </source>
</evidence>
<reference evidence="2 3" key="1">
    <citation type="journal article" date="2012" name="Stand. Genomic Sci.">
        <title>Complete genome sequencing and analysis of Saprospira grandis str. Lewin, a predatory marine bacterium.</title>
        <authorList>
            <person name="Saw J.H."/>
            <person name="Yuryev A."/>
            <person name="Kanbe M."/>
            <person name="Hou S."/>
            <person name="Young A.G."/>
            <person name="Aizawa S."/>
            <person name="Alam M."/>
        </authorList>
    </citation>
    <scope>NUCLEOTIDE SEQUENCE [LARGE SCALE GENOMIC DNA]</scope>
    <source>
        <strain evidence="2 3">Lewin</strain>
    </source>
</reference>
<sequence length="253" mass="28534">MRLSYYGCCFLLMLLLGACGSSKKYKLLESNRQVLQLQLDSSRSQLAQLLREEKSKQQQQKEQLEQAVAAQEQAEKARQNSLQQLAETQKAKTACEQQLAQSEKALQMFQAQLGKEVRKKTELVQAEERILKQMKAYKGLEFERIAASQALKIACPDSLLFKGKNSVHSSALPFLTDLASLLSEEENWALELRATADKGTKAKARLAQANTRANSVAIKLRLLDLPLERLYVGAWAQEDDIPLYLYIYPKGKP</sequence>
<dbReference type="AlphaFoldDB" id="H6L1H0"/>
<gene>
    <name evidence="2" type="ordered locus">SGRA_1880</name>
</gene>
<dbReference type="OrthoDB" id="9825892at2"/>
<proteinExistence type="predicted"/>
<protein>
    <submittedName>
        <fullName evidence="2">Uncharacterized protein</fullName>
    </submittedName>
</protein>
<dbReference type="RefSeq" id="WP_015692239.1">
    <property type="nucleotide sequence ID" value="NC_016940.1"/>
</dbReference>
<feature type="coiled-coil region" evidence="1">
    <location>
        <begin position="25"/>
        <end position="112"/>
    </location>
</feature>